<comment type="caution">
    <text evidence="1">The sequence shown here is derived from an EMBL/GenBank/DDBJ whole genome shotgun (WGS) entry which is preliminary data.</text>
</comment>
<evidence type="ECO:0000313" key="2">
    <source>
        <dbReference type="Proteomes" id="UP001140560"/>
    </source>
</evidence>
<gene>
    <name evidence="1" type="ORF">N0V83_008548</name>
</gene>
<dbReference type="EMBL" id="JAPEUY010000015">
    <property type="protein sequence ID" value="KAJ4365926.1"/>
    <property type="molecule type" value="Genomic_DNA"/>
</dbReference>
<proteinExistence type="predicted"/>
<dbReference type="AlphaFoldDB" id="A0A9W8Y5D0"/>
<name>A0A9W8Y5D0_9PLEO</name>
<organism evidence="1 2">
    <name type="scientific">Neocucurbitaria cava</name>
    <dbReference type="NCBI Taxonomy" id="798079"/>
    <lineage>
        <taxon>Eukaryota</taxon>
        <taxon>Fungi</taxon>
        <taxon>Dikarya</taxon>
        <taxon>Ascomycota</taxon>
        <taxon>Pezizomycotina</taxon>
        <taxon>Dothideomycetes</taxon>
        <taxon>Pleosporomycetidae</taxon>
        <taxon>Pleosporales</taxon>
        <taxon>Pleosporineae</taxon>
        <taxon>Cucurbitariaceae</taxon>
        <taxon>Neocucurbitaria</taxon>
    </lineage>
</organism>
<dbReference type="OrthoDB" id="21502at2759"/>
<protein>
    <submittedName>
        <fullName evidence="1">Uncharacterized protein</fullName>
    </submittedName>
</protein>
<evidence type="ECO:0000313" key="1">
    <source>
        <dbReference type="EMBL" id="KAJ4365926.1"/>
    </source>
</evidence>
<dbReference type="InterPro" id="IPR023213">
    <property type="entry name" value="CAT-like_dom_sf"/>
</dbReference>
<dbReference type="Proteomes" id="UP001140560">
    <property type="component" value="Unassembled WGS sequence"/>
</dbReference>
<dbReference type="Gene3D" id="3.30.559.10">
    <property type="entry name" value="Chloramphenicol acetyltransferase-like domain"/>
    <property type="match status" value="1"/>
</dbReference>
<keyword evidence="2" id="KW-1185">Reference proteome</keyword>
<sequence>MSQYTQERPPINYTHVKYDIPLSEHPLGPTFPQTNGSLQVFGDLDPLVTLMAPKDNTTVLADWIYTDKAQLGLHIVSFTDTTLVTLSWLHTLLDALGRKALLGAWTAMLEGREDDVPEFWGYDFDPLEKLGVSREEGEEEEFVLKPHRIQGLSFFKFVFNYLWEVFFYPAEVGRYVCMPHSYFSTIKQQAFRDLSSAPESLLTLDTRDPANPKPFLSDGDTLCAWFTRLLARTNSTIATSPSTRTISIMNVFGMRDLLSTTSPQLLPRGKAYIANCAVGITSLFSQGELVGGGGMPLGHVAARLRRDLVTQGTRTQVEAGQRAVRENGGGAVLYGTGDMAMCVFTNWMKARLFETDFSAAIVEEGEGGKEAW</sequence>
<reference evidence="1" key="1">
    <citation type="submission" date="2022-10" db="EMBL/GenBank/DDBJ databases">
        <title>Tapping the CABI collections for fungal endophytes: first genome assemblies for Collariella, Neodidymelliopsis, Ascochyta clinopodiicola, Didymella pomorum, Didymosphaeria variabile, Neocosmospora piperis and Neocucurbitaria cava.</title>
        <authorList>
            <person name="Hill R."/>
        </authorList>
    </citation>
    <scope>NUCLEOTIDE SEQUENCE</scope>
    <source>
        <strain evidence="1">IMI 356814</strain>
    </source>
</reference>
<accession>A0A9W8Y5D0</accession>